<organism evidence="2 3">
    <name type="scientific">Gymnopilus dilepis</name>
    <dbReference type="NCBI Taxonomy" id="231916"/>
    <lineage>
        <taxon>Eukaryota</taxon>
        <taxon>Fungi</taxon>
        <taxon>Dikarya</taxon>
        <taxon>Basidiomycota</taxon>
        <taxon>Agaricomycotina</taxon>
        <taxon>Agaricomycetes</taxon>
        <taxon>Agaricomycetidae</taxon>
        <taxon>Agaricales</taxon>
        <taxon>Agaricineae</taxon>
        <taxon>Hymenogastraceae</taxon>
        <taxon>Gymnopilus</taxon>
    </lineage>
</organism>
<reference evidence="2 3" key="1">
    <citation type="journal article" date="2018" name="Evol. Lett.">
        <title>Horizontal gene cluster transfer increased hallucinogenic mushroom diversity.</title>
        <authorList>
            <person name="Reynolds H.T."/>
            <person name="Vijayakumar V."/>
            <person name="Gluck-Thaler E."/>
            <person name="Korotkin H.B."/>
            <person name="Matheny P.B."/>
            <person name="Slot J.C."/>
        </authorList>
    </citation>
    <scope>NUCLEOTIDE SEQUENCE [LARGE SCALE GENOMIC DNA]</scope>
    <source>
        <strain evidence="2 3">SRW20</strain>
    </source>
</reference>
<feature type="compositionally biased region" description="Basic and acidic residues" evidence="1">
    <location>
        <begin position="111"/>
        <end position="126"/>
    </location>
</feature>
<protein>
    <submittedName>
        <fullName evidence="2">Uncharacterized protein</fullName>
    </submittedName>
</protein>
<feature type="region of interest" description="Disordered" evidence="1">
    <location>
        <begin position="1"/>
        <end position="34"/>
    </location>
</feature>
<dbReference type="OrthoDB" id="206335at2759"/>
<proteinExistence type="predicted"/>
<feature type="region of interest" description="Disordered" evidence="1">
    <location>
        <begin position="105"/>
        <end position="126"/>
    </location>
</feature>
<evidence type="ECO:0000313" key="3">
    <source>
        <dbReference type="Proteomes" id="UP000284706"/>
    </source>
</evidence>
<dbReference type="STRING" id="231916.A0A409XZF9"/>
<comment type="caution">
    <text evidence="2">The sequence shown here is derived from an EMBL/GenBank/DDBJ whole genome shotgun (WGS) entry which is preliminary data.</text>
</comment>
<dbReference type="AlphaFoldDB" id="A0A409XZF9"/>
<evidence type="ECO:0000313" key="2">
    <source>
        <dbReference type="EMBL" id="PPQ96168.1"/>
    </source>
</evidence>
<dbReference type="EMBL" id="NHYE01001392">
    <property type="protein sequence ID" value="PPQ96168.1"/>
    <property type="molecule type" value="Genomic_DNA"/>
</dbReference>
<accession>A0A409XZF9</accession>
<evidence type="ECO:0000256" key="1">
    <source>
        <dbReference type="SAM" id="MobiDB-lite"/>
    </source>
</evidence>
<feature type="non-terminal residue" evidence="2">
    <location>
        <position position="1"/>
    </location>
</feature>
<dbReference type="Proteomes" id="UP000284706">
    <property type="component" value="Unassembled WGS sequence"/>
</dbReference>
<sequence length="148" mass="15434">VTPKASPDQPLPSPSSPSSTTTSTAFPPPDPSTLHTTLSSLNAHLSKLHASLPPRTALIIFTGHSDPRRMSLLNARKNAFEGLLRTAGGAGAGVGVVGEVKRGHGVAVDGEDGKGREGEPRWTSADARDLEEAVELARRGLLFLGVKQ</sequence>
<keyword evidence="3" id="KW-1185">Reference proteome</keyword>
<dbReference type="InParanoid" id="A0A409XZF9"/>
<feature type="compositionally biased region" description="Low complexity" evidence="1">
    <location>
        <begin position="16"/>
        <end position="25"/>
    </location>
</feature>
<gene>
    <name evidence="2" type="ORF">CVT26_004804</name>
</gene>
<name>A0A409XZF9_9AGAR</name>